<feature type="coiled-coil region" evidence="1">
    <location>
        <begin position="90"/>
        <end position="135"/>
    </location>
</feature>
<sequence length="141" mass="16073">MISSMINNVTSVLQSSSQEPSDVQPTRQPGQDVWVQYDKSSDPEPNANIAYTPVKETLEDGQVNDRSKQDSSDFRQEDEVEKSCKLAREVEQLKRSLHSTKDELDATKGKLKPTNEVLENNNNYLHRNIQEARRQIEAAQQ</sequence>
<dbReference type="EMBL" id="NHYD01002619">
    <property type="protein sequence ID" value="PPQ85846.1"/>
    <property type="molecule type" value="Genomic_DNA"/>
</dbReference>
<keyword evidence="1" id="KW-0175">Coiled coil</keyword>
<gene>
    <name evidence="3" type="ORF">CVT25_014050</name>
</gene>
<dbReference type="InParanoid" id="A0A409X503"/>
<evidence type="ECO:0000313" key="3">
    <source>
        <dbReference type="EMBL" id="PPQ85846.1"/>
    </source>
</evidence>
<protein>
    <submittedName>
        <fullName evidence="3">Uncharacterized protein</fullName>
    </submittedName>
</protein>
<feature type="region of interest" description="Disordered" evidence="2">
    <location>
        <begin position="1"/>
        <end position="81"/>
    </location>
</feature>
<organism evidence="3 4">
    <name type="scientific">Psilocybe cyanescens</name>
    <dbReference type="NCBI Taxonomy" id="93625"/>
    <lineage>
        <taxon>Eukaryota</taxon>
        <taxon>Fungi</taxon>
        <taxon>Dikarya</taxon>
        <taxon>Basidiomycota</taxon>
        <taxon>Agaricomycotina</taxon>
        <taxon>Agaricomycetes</taxon>
        <taxon>Agaricomycetidae</taxon>
        <taxon>Agaricales</taxon>
        <taxon>Agaricineae</taxon>
        <taxon>Strophariaceae</taxon>
        <taxon>Psilocybe</taxon>
    </lineage>
</organism>
<proteinExistence type="predicted"/>
<dbReference type="Proteomes" id="UP000283269">
    <property type="component" value="Unassembled WGS sequence"/>
</dbReference>
<keyword evidence="4" id="KW-1185">Reference proteome</keyword>
<name>A0A409X503_PSICY</name>
<evidence type="ECO:0000313" key="4">
    <source>
        <dbReference type="Proteomes" id="UP000283269"/>
    </source>
</evidence>
<feature type="compositionally biased region" description="Polar residues" evidence="2">
    <location>
        <begin position="1"/>
        <end position="29"/>
    </location>
</feature>
<feature type="compositionally biased region" description="Basic and acidic residues" evidence="2">
    <location>
        <begin position="63"/>
        <end position="81"/>
    </location>
</feature>
<evidence type="ECO:0000256" key="1">
    <source>
        <dbReference type="SAM" id="Coils"/>
    </source>
</evidence>
<reference evidence="3 4" key="1">
    <citation type="journal article" date="2018" name="Evol. Lett.">
        <title>Horizontal gene cluster transfer increased hallucinogenic mushroom diversity.</title>
        <authorList>
            <person name="Reynolds H.T."/>
            <person name="Vijayakumar V."/>
            <person name="Gluck-Thaler E."/>
            <person name="Korotkin H.B."/>
            <person name="Matheny P.B."/>
            <person name="Slot J.C."/>
        </authorList>
    </citation>
    <scope>NUCLEOTIDE SEQUENCE [LARGE SCALE GENOMIC DNA]</scope>
    <source>
        <strain evidence="3 4">2631</strain>
    </source>
</reference>
<accession>A0A409X503</accession>
<dbReference type="AlphaFoldDB" id="A0A409X503"/>
<evidence type="ECO:0000256" key="2">
    <source>
        <dbReference type="SAM" id="MobiDB-lite"/>
    </source>
</evidence>
<comment type="caution">
    <text evidence="3">The sequence shown here is derived from an EMBL/GenBank/DDBJ whole genome shotgun (WGS) entry which is preliminary data.</text>
</comment>